<keyword evidence="2" id="KW-1185">Reference proteome</keyword>
<dbReference type="AlphaFoldDB" id="A0A069E9C4"/>
<proteinExistence type="predicted"/>
<dbReference type="STRING" id="1280949.HAD_08125"/>
<organism evidence="1 2">
    <name type="scientific">Hyphomonas adhaerens MHS-3</name>
    <dbReference type="NCBI Taxonomy" id="1280949"/>
    <lineage>
        <taxon>Bacteria</taxon>
        <taxon>Pseudomonadati</taxon>
        <taxon>Pseudomonadota</taxon>
        <taxon>Alphaproteobacteria</taxon>
        <taxon>Hyphomonadales</taxon>
        <taxon>Hyphomonadaceae</taxon>
        <taxon>Hyphomonas</taxon>
    </lineage>
</organism>
<evidence type="ECO:0000313" key="2">
    <source>
        <dbReference type="Proteomes" id="UP000027446"/>
    </source>
</evidence>
<gene>
    <name evidence="1" type="ORF">HAD_08125</name>
</gene>
<dbReference type="EMBL" id="ARYH01000001">
    <property type="protein sequence ID" value="KCZ85636.1"/>
    <property type="molecule type" value="Genomic_DNA"/>
</dbReference>
<reference evidence="1 2" key="1">
    <citation type="journal article" date="2014" name="Antonie Van Leeuwenhoek">
        <title>Hyphomonas beringensis sp. nov. and Hyphomonas chukchiensis sp. nov., isolated from surface seawater of the Bering Sea and Chukchi Sea.</title>
        <authorList>
            <person name="Li C."/>
            <person name="Lai Q."/>
            <person name="Li G."/>
            <person name="Dong C."/>
            <person name="Wang J."/>
            <person name="Liao Y."/>
            <person name="Shao Z."/>
        </authorList>
    </citation>
    <scope>NUCLEOTIDE SEQUENCE [LARGE SCALE GENOMIC DNA]</scope>
    <source>
        <strain evidence="1 2">MHS-3</strain>
    </source>
</reference>
<evidence type="ECO:0000313" key="1">
    <source>
        <dbReference type="EMBL" id="KCZ85636.1"/>
    </source>
</evidence>
<accession>A0A069E9C4</accession>
<sequence>MKEWLTGIDAPYEVWQITAQGISSLVLCAACAHRPEFERPKKLVRNIETHPAVSEAAAQNYYLGPMAIFESHMIVPGLEARICADRDPIDRDLIITTTAALTFALDAMRDYLEVGAEDLETLIKNGPPSWDTQEITINGDALPEVPPPDDEVRDYAIWAMACLEIAAKTSALNGSVLVRDE</sequence>
<dbReference type="PATRIC" id="fig|1280949.3.peg.1656"/>
<protein>
    <submittedName>
        <fullName evidence="1">Uncharacterized protein</fullName>
    </submittedName>
</protein>
<dbReference type="Proteomes" id="UP000027446">
    <property type="component" value="Unassembled WGS sequence"/>
</dbReference>
<comment type="caution">
    <text evidence="1">The sequence shown here is derived from an EMBL/GenBank/DDBJ whole genome shotgun (WGS) entry which is preliminary data.</text>
</comment>
<name>A0A069E9C4_9PROT</name>